<keyword evidence="3" id="KW-1185">Reference proteome</keyword>
<keyword evidence="1" id="KW-0472">Membrane</keyword>
<keyword evidence="1" id="KW-0812">Transmembrane</keyword>
<evidence type="ECO:0000313" key="3">
    <source>
        <dbReference type="Proteomes" id="UP001239418"/>
    </source>
</evidence>
<sequence>MSHFSLHGQYRVQSRRDYATSALEGEWYGGPGLLGNAGINEALRAHPFWTGQAQVALRPALISQRFGKFASEPDILYKHDLFIPAPDSDAMLENIVDVLKSWQNWIQRKKFVQTLFCAEDYQHAMGHLSDLQATIANEYMVHEAGHFIAYDVSTKQNDGYFAPGGKTVWPLIYLEEFRADLNAFGFAVKLLPPEQAVQIFLYNLLLRFGVHRQGILTLHSAPYGLIPYLLFCLLNELGFVAVINVHGRYYFRLSNLHTTTLIGLMQDCAHHAKVQLNTVEMATPRSWERALAAASYVRNRLEQYEQTRQFALVMNQPATDKEQA</sequence>
<evidence type="ECO:0000313" key="2">
    <source>
        <dbReference type="EMBL" id="WLG86277.1"/>
    </source>
</evidence>
<accession>A0ABY9F2H8</accession>
<reference evidence="2 3" key="1">
    <citation type="submission" date="2023-02" db="EMBL/GenBank/DDBJ databases">
        <title>Evolution of Hrp T3SS in non-pathogenic Pseudomonas fluorescens.</title>
        <authorList>
            <person name="Liao K."/>
            <person name="Wei H."/>
            <person name="Gu Y."/>
        </authorList>
    </citation>
    <scope>NUCLEOTIDE SEQUENCE [LARGE SCALE GENOMIC DNA]</scope>
    <source>
        <strain evidence="2 3">FP1935</strain>
    </source>
</reference>
<keyword evidence="1" id="KW-1133">Transmembrane helix</keyword>
<organism evidence="2 3">
    <name type="scientific">Pseudomonas cucumis</name>
    <dbReference type="NCBI Taxonomy" id="2954082"/>
    <lineage>
        <taxon>Bacteria</taxon>
        <taxon>Pseudomonadati</taxon>
        <taxon>Pseudomonadota</taxon>
        <taxon>Gammaproteobacteria</taxon>
        <taxon>Pseudomonadales</taxon>
        <taxon>Pseudomonadaceae</taxon>
        <taxon>Pseudomonas</taxon>
    </lineage>
</organism>
<dbReference type="EMBL" id="CP117454">
    <property type="protein sequence ID" value="WLG86277.1"/>
    <property type="molecule type" value="Genomic_DNA"/>
</dbReference>
<feature type="transmembrane region" description="Helical" evidence="1">
    <location>
        <begin position="225"/>
        <end position="245"/>
    </location>
</feature>
<proteinExistence type="predicted"/>
<dbReference type="RefSeq" id="WP_305448638.1">
    <property type="nucleotide sequence ID" value="NZ_CP117454.1"/>
</dbReference>
<gene>
    <name evidence="2" type="ORF">PSH97_07065</name>
</gene>
<name>A0ABY9F2H8_9PSED</name>
<protein>
    <submittedName>
        <fullName evidence="2">Uncharacterized protein</fullName>
    </submittedName>
</protein>
<evidence type="ECO:0000256" key="1">
    <source>
        <dbReference type="SAM" id="Phobius"/>
    </source>
</evidence>
<dbReference type="Proteomes" id="UP001239418">
    <property type="component" value="Chromosome"/>
</dbReference>